<proteinExistence type="predicted"/>
<sequence>MDEDKSHKQTIPANVRVLIALVASPTLMVIGMLIYTILFIGWKNVSISMIIFSTLGLICYYIVFTGKLPRIPKQK</sequence>
<feature type="transmembrane region" description="Helical" evidence="1">
    <location>
        <begin position="46"/>
        <end position="64"/>
    </location>
</feature>
<accession>A0ABS9DAL8</accession>
<comment type="caution">
    <text evidence="2">The sequence shown here is derived from an EMBL/GenBank/DDBJ whole genome shotgun (WGS) entry which is preliminary data.</text>
</comment>
<evidence type="ECO:0000313" key="3">
    <source>
        <dbReference type="Proteomes" id="UP001521137"/>
    </source>
</evidence>
<dbReference type="RefSeq" id="WP_235314066.1">
    <property type="nucleotide sequence ID" value="NZ_JAKGAS010000012.1"/>
</dbReference>
<dbReference type="EMBL" id="JAKGAS010000012">
    <property type="protein sequence ID" value="MCF2949964.1"/>
    <property type="molecule type" value="Genomic_DNA"/>
</dbReference>
<name>A0ABS9DAL8_9ALTE</name>
<keyword evidence="1" id="KW-0472">Membrane</keyword>
<organism evidence="2 3">
    <name type="scientific">Paraglaciecola algarum</name>
    <dbReference type="NCBI Taxonomy" id="3050085"/>
    <lineage>
        <taxon>Bacteria</taxon>
        <taxon>Pseudomonadati</taxon>
        <taxon>Pseudomonadota</taxon>
        <taxon>Gammaproteobacteria</taxon>
        <taxon>Alteromonadales</taxon>
        <taxon>Alteromonadaceae</taxon>
        <taxon>Paraglaciecola</taxon>
    </lineage>
</organism>
<feature type="transmembrane region" description="Helical" evidence="1">
    <location>
        <begin position="15"/>
        <end position="40"/>
    </location>
</feature>
<dbReference type="Proteomes" id="UP001521137">
    <property type="component" value="Unassembled WGS sequence"/>
</dbReference>
<keyword evidence="1" id="KW-1133">Transmembrane helix</keyword>
<keyword evidence="3" id="KW-1185">Reference proteome</keyword>
<gene>
    <name evidence="2" type="ORF">L0668_17725</name>
</gene>
<keyword evidence="1" id="KW-0812">Transmembrane</keyword>
<protein>
    <recommendedName>
        <fullName evidence="4">SoxR reducing system RseC family protein</fullName>
    </recommendedName>
</protein>
<reference evidence="2 3" key="1">
    <citation type="submission" date="2022-01" db="EMBL/GenBank/DDBJ databases">
        <title>Paraglaciecola sp. G1-23.</title>
        <authorList>
            <person name="Jin M.S."/>
            <person name="Han D.M."/>
            <person name="Kim H.M."/>
            <person name="Jeon C.O."/>
        </authorList>
    </citation>
    <scope>NUCLEOTIDE SEQUENCE [LARGE SCALE GENOMIC DNA]</scope>
    <source>
        <strain evidence="2 3">G1-23</strain>
    </source>
</reference>
<evidence type="ECO:0000313" key="2">
    <source>
        <dbReference type="EMBL" id="MCF2949964.1"/>
    </source>
</evidence>
<evidence type="ECO:0008006" key="4">
    <source>
        <dbReference type="Google" id="ProtNLM"/>
    </source>
</evidence>
<evidence type="ECO:0000256" key="1">
    <source>
        <dbReference type="SAM" id="Phobius"/>
    </source>
</evidence>